<name>A0ABU9X4A9_9MICC</name>
<comment type="caution">
    <text evidence="1">The sequence shown here is derived from an EMBL/GenBank/DDBJ whole genome shotgun (WGS) entry which is preliminary data.</text>
</comment>
<reference evidence="1 2" key="1">
    <citation type="submission" date="2024-05" db="EMBL/GenBank/DDBJ databases">
        <title>Sinomonas sp. nov., isolated from a waste landfill.</title>
        <authorList>
            <person name="Zhao Y."/>
        </authorList>
    </citation>
    <scope>NUCLEOTIDE SEQUENCE [LARGE SCALE GENOMIC DNA]</scope>
    <source>
        <strain evidence="1 2">CCTCC AB2014300</strain>
    </source>
</reference>
<evidence type="ECO:0000313" key="2">
    <source>
        <dbReference type="Proteomes" id="UP001422074"/>
    </source>
</evidence>
<dbReference type="RefSeq" id="WP_345885635.1">
    <property type="nucleotide sequence ID" value="NZ_JBDFRB010000011.1"/>
</dbReference>
<organism evidence="1 2">
    <name type="scientific">Sinomonas halotolerans</name>
    <dbReference type="NCBI Taxonomy" id="1644133"/>
    <lineage>
        <taxon>Bacteria</taxon>
        <taxon>Bacillati</taxon>
        <taxon>Actinomycetota</taxon>
        <taxon>Actinomycetes</taxon>
        <taxon>Micrococcales</taxon>
        <taxon>Micrococcaceae</taxon>
        <taxon>Sinomonas</taxon>
    </lineage>
</organism>
<keyword evidence="2" id="KW-1185">Reference proteome</keyword>
<evidence type="ECO:0000313" key="1">
    <source>
        <dbReference type="EMBL" id="MEN2745280.1"/>
    </source>
</evidence>
<gene>
    <name evidence="1" type="ORF">ABCQ75_12145</name>
</gene>
<dbReference type="EMBL" id="JBDFRB010000011">
    <property type="protein sequence ID" value="MEN2745280.1"/>
    <property type="molecule type" value="Genomic_DNA"/>
</dbReference>
<sequence>MPTSEPTPAVQAAYIPQVSNIDPDLSVRREPQDPPLRRLLRIFAAPAD</sequence>
<dbReference type="Proteomes" id="UP001422074">
    <property type="component" value="Unassembled WGS sequence"/>
</dbReference>
<accession>A0ABU9X4A9</accession>
<proteinExistence type="predicted"/>
<protein>
    <submittedName>
        <fullName evidence="1">Uncharacterized protein</fullName>
    </submittedName>
</protein>